<keyword evidence="1" id="KW-0812">Transmembrane</keyword>
<accession>A0ABZ0HZ18</accession>
<keyword evidence="1" id="KW-0472">Membrane</keyword>
<dbReference type="Proteomes" id="UP001626536">
    <property type="component" value="Chromosome"/>
</dbReference>
<evidence type="ECO:0008006" key="4">
    <source>
        <dbReference type="Google" id="ProtNLM"/>
    </source>
</evidence>
<evidence type="ECO:0000313" key="3">
    <source>
        <dbReference type="Proteomes" id="UP001626536"/>
    </source>
</evidence>
<dbReference type="EMBL" id="CP136862">
    <property type="protein sequence ID" value="WOJ91126.1"/>
    <property type="molecule type" value="Genomic_DNA"/>
</dbReference>
<gene>
    <name evidence="2" type="ORF">RZS28_07560</name>
</gene>
<dbReference type="RefSeq" id="WP_407340714.1">
    <property type="nucleotide sequence ID" value="NZ_CP136862.1"/>
</dbReference>
<feature type="transmembrane region" description="Helical" evidence="1">
    <location>
        <begin position="50"/>
        <end position="70"/>
    </location>
</feature>
<name>A0ABZ0HZ18_9HYPH</name>
<evidence type="ECO:0000256" key="1">
    <source>
        <dbReference type="SAM" id="Phobius"/>
    </source>
</evidence>
<dbReference type="InterPro" id="IPR050445">
    <property type="entry name" value="Bact_polysacc_biosynth/exp"/>
</dbReference>
<organism evidence="2 3">
    <name type="scientific">Methylocapsa polymorpha</name>
    <dbReference type="NCBI Taxonomy" id="3080828"/>
    <lineage>
        <taxon>Bacteria</taxon>
        <taxon>Pseudomonadati</taxon>
        <taxon>Pseudomonadota</taxon>
        <taxon>Alphaproteobacteria</taxon>
        <taxon>Hyphomicrobiales</taxon>
        <taxon>Beijerinckiaceae</taxon>
        <taxon>Methylocapsa</taxon>
    </lineage>
</organism>
<protein>
    <recommendedName>
        <fullName evidence="4">Capsule biosynthesis protein</fullName>
    </recommendedName>
</protein>
<keyword evidence="3" id="KW-1185">Reference proteome</keyword>
<evidence type="ECO:0000313" key="2">
    <source>
        <dbReference type="EMBL" id="WOJ91126.1"/>
    </source>
</evidence>
<sequence length="411" mass="45914">MSDGPLQSKPAAGHPTGSTGAYAVEHFALREDLRRVSVPIDQFGSWRRQILSFVLCVLGPMLCASLYYGLIASNQYAAEFRFSVRSAAELGGEEDLVALLTRGRGAHDIGSLPYVVANYLRSRNVVRELDRNGALRTMFSNDGADWLSRFDRTESEDALWTYWQGMATINVDRVSGLVLVRVRAFTPEDALALAKDVVRATEAMIDSLATRARRDALYSAEEELERAGLRYSDALRALRDVQNQEGTIDPQRTIDAAATTLLGVLREKLALERQRDANLKVVSATAPQQQVLSNQIRALESQTTALTEALTNKREDVKSAARSIERFEEGELERRFSERLLEVAQAGYERARLESERQHVYLALFVEPKKPETAEYPRRLRSIAFVGTCAFGLWSVVMLTIAGVRDHRSES</sequence>
<keyword evidence="1" id="KW-1133">Transmembrane helix</keyword>
<dbReference type="PANTHER" id="PTHR32309:SF13">
    <property type="entry name" value="FERRIC ENTEROBACTIN TRANSPORT PROTEIN FEPE"/>
    <property type="match status" value="1"/>
</dbReference>
<dbReference type="PANTHER" id="PTHR32309">
    <property type="entry name" value="TYROSINE-PROTEIN KINASE"/>
    <property type="match status" value="1"/>
</dbReference>
<proteinExistence type="predicted"/>
<reference evidence="2 3" key="1">
    <citation type="submission" date="2023-10" db="EMBL/GenBank/DDBJ databases">
        <title>Novel methanotroph of the genus Methylocapsa from a subarctic wetland.</title>
        <authorList>
            <person name="Belova S.E."/>
            <person name="Oshkin I.Y."/>
            <person name="Miroshnikov K."/>
            <person name="Dedysh S.N."/>
        </authorList>
    </citation>
    <scope>NUCLEOTIDE SEQUENCE [LARGE SCALE GENOMIC DNA]</scope>
    <source>
        <strain evidence="2 3">RX1</strain>
    </source>
</reference>
<feature type="transmembrane region" description="Helical" evidence="1">
    <location>
        <begin position="383"/>
        <end position="404"/>
    </location>
</feature>